<sequence>MQDRQFRETDEIYESLMALSNQALTSNHYEAAYHMLTAAMHYVSDLGDEQYLARVEQEAKAQRNWIDSHTPEHRLSTQSVNKHHGKNLYDMLARQATAQIAIAKQKNRINSHRRYPWLGEQSGKLFPKEKQTE</sequence>
<keyword evidence="2" id="KW-1185">Reference proteome</keyword>
<dbReference type="AlphaFoldDB" id="K9TWK9"/>
<dbReference type="KEGG" id="cthe:Chro_1430"/>
<dbReference type="eggNOG" id="ENOG50343I1">
    <property type="taxonomic scope" value="Bacteria"/>
</dbReference>
<accession>K9TWK9</accession>
<proteinExistence type="predicted"/>
<reference evidence="1 2" key="1">
    <citation type="submission" date="2012-06" db="EMBL/GenBank/DDBJ databases">
        <title>Finished chromosome of genome of Chroococcidiopsis thermalis PCC 7203.</title>
        <authorList>
            <consortium name="US DOE Joint Genome Institute"/>
            <person name="Gugger M."/>
            <person name="Coursin T."/>
            <person name="Rippka R."/>
            <person name="Tandeau De Marsac N."/>
            <person name="Huntemann M."/>
            <person name="Wei C.-L."/>
            <person name="Han J."/>
            <person name="Detter J.C."/>
            <person name="Han C."/>
            <person name="Tapia R."/>
            <person name="Davenport K."/>
            <person name="Daligault H."/>
            <person name="Erkkila T."/>
            <person name="Gu W."/>
            <person name="Munk A.C.C."/>
            <person name="Teshima H."/>
            <person name="Xu Y."/>
            <person name="Chain P."/>
            <person name="Chen A."/>
            <person name="Krypides N."/>
            <person name="Mavromatis K."/>
            <person name="Markowitz V."/>
            <person name="Szeto E."/>
            <person name="Ivanova N."/>
            <person name="Mikhailova N."/>
            <person name="Ovchinnikova G."/>
            <person name="Pagani I."/>
            <person name="Pati A."/>
            <person name="Goodwin L."/>
            <person name="Peters L."/>
            <person name="Pitluck S."/>
            <person name="Woyke T."/>
            <person name="Kerfeld C."/>
        </authorList>
    </citation>
    <scope>NUCLEOTIDE SEQUENCE [LARGE SCALE GENOMIC DNA]</scope>
    <source>
        <strain evidence="1 2">PCC 7203</strain>
    </source>
</reference>
<name>K9TWK9_CHRTP</name>
<dbReference type="EMBL" id="CP003597">
    <property type="protein sequence ID" value="AFY86955.1"/>
    <property type="molecule type" value="Genomic_DNA"/>
</dbReference>
<protein>
    <submittedName>
        <fullName evidence="1">Uncharacterized protein</fullName>
    </submittedName>
</protein>
<organism evidence="1 2">
    <name type="scientific">Chroococcidiopsis thermalis (strain PCC 7203)</name>
    <dbReference type="NCBI Taxonomy" id="251229"/>
    <lineage>
        <taxon>Bacteria</taxon>
        <taxon>Bacillati</taxon>
        <taxon>Cyanobacteriota</taxon>
        <taxon>Cyanophyceae</taxon>
        <taxon>Chroococcidiopsidales</taxon>
        <taxon>Chroococcidiopsidaceae</taxon>
        <taxon>Chroococcidiopsis</taxon>
    </lineage>
</organism>
<dbReference type="HOGENOM" id="CLU_1902961_0_0_3"/>
<dbReference type="InParanoid" id="K9TWK9"/>
<gene>
    <name evidence="1" type="ORF">Chro_1430</name>
</gene>
<dbReference type="Proteomes" id="UP000010384">
    <property type="component" value="Chromosome"/>
</dbReference>
<evidence type="ECO:0000313" key="2">
    <source>
        <dbReference type="Proteomes" id="UP000010384"/>
    </source>
</evidence>
<evidence type="ECO:0000313" key="1">
    <source>
        <dbReference type="EMBL" id="AFY86955.1"/>
    </source>
</evidence>
<dbReference type="RefSeq" id="WP_015153503.1">
    <property type="nucleotide sequence ID" value="NC_019695.1"/>
</dbReference>
<dbReference type="OrthoDB" id="517462at2"/>